<sequence>MLCDIGSPPAKRIEIVGVDQIDGFDEIIDVRSPGEFAEDHIPGAINLPVLDDAERARVGTDYKQVSAFEAKKIGAALVSRNIARHLETHFADKPKKYRPLVYCWRGGNRSGALAHVLRSIGWPAAQLDGGYKAYRKAVMAELASLPGRLRFVVICGRTGSGKSRFLLALREAGAQALDLEDLAAHKGSVLGGLPDRPQPSQKYFESLIRAELHDFDPARPVFVESESKKIGRLHMPDTLLARMRSAECLTLEADIPTRVALLKEEYAHFLAEPQLLNRQLDCLVDLQGHERIERWKQLALAGQWDELVAELLVDHYDPAYNRSLGRNYPQAAQGPCLHLASPQAVAFQALSHKALQHFA</sequence>
<dbReference type="InterPro" id="IPR036873">
    <property type="entry name" value="Rhodanese-like_dom_sf"/>
</dbReference>
<comment type="caution">
    <text evidence="3">The sequence shown here is derived from an EMBL/GenBank/DDBJ whole genome shotgun (WGS) entry which is preliminary data.</text>
</comment>
<dbReference type="PANTHER" id="PTHR30401:SF0">
    <property type="entry name" value="TRNA 2-SELENOURIDINE SYNTHASE"/>
    <property type="match status" value="1"/>
</dbReference>
<name>A0A4R3JWM8_9PROT</name>
<evidence type="ECO:0000256" key="1">
    <source>
        <dbReference type="ARBA" id="ARBA00023266"/>
    </source>
</evidence>
<evidence type="ECO:0000313" key="4">
    <source>
        <dbReference type="Proteomes" id="UP000295135"/>
    </source>
</evidence>
<dbReference type="PROSITE" id="PS50206">
    <property type="entry name" value="RHODANESE_3"/>
    <property type="match status" value="1"/>
</dbReference>
<dbReference type="Gene3D" id="3.40.250.10">
    <property type="entry name" value="Rhodanese-like domain"/>
    <property type="match status" value="1"/>
</dbReference>
<dbReference type="PANTHER" id="PTHR30401">
    <property type="entry name" value="TRNA 2-SELENOURIDINE SYNTHASE"/>
    <property type="match status" value="1"/>
</dbReference>
<dbReference type="SMART" id="SM00450">
    <property type="entry name" value="RHOD"/>
    <property type="match status" value="1"/>
</dbReference>
<dbReference type="PROSITE" id="PS00380">
    <property type="entry name" value="RHODANESE_1"/>
    <property type="match status" value="1"/>
</dbReference>
<accession>A0A4R3JWM8</accession>
<feature type="domain" description="Rhodanese" evidence="2">
    <location>
        <begin position="27"/>
        <end position="143"/>
    </location>
</feature>
<keyword evidence="1" id="KW-0711">Selenium</keyword>
<reference evidence="3 4" key="1">
    <citation type="submission" date="2019-03" db="EMBL/GenBank/DDBJ databases">
        <title>Genomic Encyclopedia of Type Strains, Phase IV (KMG-IV): sequencing the most valuable type-strain genomes for metagenomic binning, comparative biology and taxonomic classification.</title>
        <authorList>
            <person name="Goeker M."/>
        </authorList>
    </citation>
    <scope>NUCLEOTIDE SEQUENCE [LARGE SCALE GENOMIC DNA]</scope>
    <source>
        <strain evidence="3 4">DSM 103923</strain>
    </source>
</reference>
<dbReference type="InterPro" id="IPR058840">
    <property type="entry name" value="AAA_SelU"/>
</dbReference>
<dbReference type="InterPro" id="IPR017582">
    <property type="entry name" value="SelU"/>
</dbReference>
<dbReference type="RefSeq" id="WP_126461132.1">
    <property type="nucleotide sequence ID" value="NZ_AP018721.1"/>
</dbReference>
<dbReference type="InterPro" id="IPR001763">
    <property type="entry name" value="Rhodanese-like_dom"/>
</dbReference>
<dbReference type="NCBIfam" id="NF008752">
    <property type="entry name" value="PRK11784.1-4"/>
    <property type="match status" value="1"/>
</dbReference>
<protein>
    <submittedName>
        <fullName evidence="3">tRNA 2-selenouridine synthase</fullName>
    </submittedName>
</protein>
<gene>
    <name evidence="3" type="ORF">EDC61_109101</name>
</gene>
<dbReference type="InterPro" id="IPR001307">
    <property type="entry name" value="Thiosulphate_STrfase_CS"/>
</dbReference>
<evidence type="ECO:0000259" key="2">
    <source>
        <dbReference type="PROSITE" id="PS50206"/>
    </source>
</evidence>
<dbReference type="AlphaFoldDB" id="A0A4R3JWM8"/>
<dbReference type="NCBIfam" id="NF008750">
    <property type="entry name" value="PRK11784.1-2"/>
    <property type="match status" value="1"/>
</dbReference>
<dbReference type="GO" id="GO:0002098">
    <property type="term" value="P:tRNA wobble uridine modification"/>
    <property type="evidence" value="ECO:0007669"/>
    <property type="project" value="InterPro"/>
</dbReference>
<dbReference type="Pfam" id="PF26341">
    <property type="entry name" value="AAA_SelU"/>
    <property type="match status" value="1"/>
</dbReference>
<organism evidence="3 4">
    <name type="scientific">Sulfuritortus calidifontis</name>
    <dbReference type="NCBI Taxonomy" id="1914471"/>
    <lineage>
        <taxon>Bacteria</taxon>
        <taxon>Pseudomonadati</taxon>
        <taxon>Pseudomonadota</taxon>
        <taxon>Betaproteobacteria</taxon>
        <taxon>Nitrosomonadales</taxon>
        <taxon>Thiobacillaceae</taxon>
        <taxon>Sulfuritortus</taxon>
    </lineage>
</organism>
<dbReference type="Proteomes" id="UP000295135">
    <property type="component" value="Unassembled WGS sequence"/>
</dbReference>
<evidence type="ECO:0000313" key="3">
    <source>
        <dbReference type="EMBL" id="TCS71555.1"/>
    </source>
</evidence>
<dbReference type="SUPFAM" id="SSF52821">
    <property type="entry name" value="Rhodanese/Cell cycle control phosphatase"/>
    <property type="match status" value="1"/>
</dbReference>
<dbReference type="GO" id="GO:0004792">
    <property type="term" value="F:thiosulfate-cyanide sulfurtransferase activity"/>
    <property type="evidence" value="ECO:0007669"/>
    <property type="project" value="InterPro"/>
</dbReference>
<dbReference type="EMBL" id="SLZY01000009">
    <property type="protein sequence ID" value="TCS71555.1"/>
    <property type="molecule type" value="Genomic_DNA"/>
</dbReference>
<dbReference type="Pfam" id="PF00581">
    <property type="entry name" value="Rhodanese"/>
    <property type="match status" value="1"/>
</dbReference>
<proteinExistence type="predicted"/>
<keyword evidence="4" id="KW-1185">Reference proteome</keyword>
<dbReference type="NCBIfam" id="TIGR03167">
    <property type="entry name" value="tRNA_sel_U_synt"/>
    <property type="match status" value="1"/>
</dbReference>
<dbReference type="GO" id="GO:0043828">
    <property type="term" value="F:tRNA 2-selenouridine synthase activity"/>
    <property type="evidence" value="ECO:0007669"/>
    <property type="project" value="InterPro"/>
</dbReference>
<dbReference type="OrthoDB" id="9808735at2"/>